<evidence type="ECO:0000313" key="2">
    <source>
        <dbReference type="EMBL" id="KUK07523.1"/>
    </source>
</evidence>
<feature type="domain" description="Aldehyde ferredoxin oxidoreductase N-terminal" evidence="1">
    <location>
        <begin position="3"/>
        <end position="177"/>
    </location>
</feature>
<evidence type="ECO:0000259" key="1">
    <source>
        <dbReference type="SMART" id="SM00790"/>
    </source>
</evidence>
<dbReference type="InterPro" id="IPR013983">
    <property type="entry name" value="Ald_Fedxn_OxRdtase_N"/>
</dbReference>
<dbReference type="SMART" id="SM00790">
    <property type="entry name" value="AFOR_N"/>
    <property type="match status" value="1"/>
</dbReference>
<protein>
    <submittedName>
        <fullName evidence="2">Aldehyde ferredoxin oxidoreductase (Aor-1)</fullName>
    </submittedName>
</protein>
<dbReference type="InterPro" id="IPR051919">
    <property type="entry name" value="W-dependent_AOR"/>
</dbReference>
<gene>
    <name evidence="2" type="ORF">XD48_0302</name>
</gene>
<dbReference type="SUPFAM" id="SSF56228">
    <property type="entry name" value="Aldehyde ferredoxin oxidoreductase, N-terminal domain"/>
    <property type="match status" value="1"/>
</dbReference>
<proteinExistence type="predicted"/>
<organism evidence="2 3">
    <name type="scientific">Archaeoglobus fulgidus</name>
    <dbReference type="NCBI Taxonomy" id="2234"/>
    <lineage>
        <taxon>Archaea</taxon>
        <taxon>Methanobacteriati</taxon>
        <taxon>Methanobacteriota</taxon>
        <taxon>Archaeoglobi</taxon>
        <taxon>Archaeoglobales</taxon>
        <taxon>Archaeoglobaceae</taxon>
        <taxon>Archaeoglobus</taxon>
    </lineage>
</organism>
<dbReference type="AlphaFoldDB" id="A0A117KV22"/>
<dbReference type="Pfam" id="PF02730">
    <property type="entry name" value="AFOR_N"/>
    <property type="match status" value="1"/>
</dbReference>
<reference evidence="3" key="1">
    <citation type="journal article" date="2015" name="MBio">
        <title>Genome-Resolved Metagenomic Analysis Reveals Roles for Candidate Phyla and Other Microbial Community Members in Biogeochemical Transformations in Oil Reservoirs.</title>
        <authorList>
            <person name="Hu P."/>
            <person name="Tom L."/>
            <person name="Singh A."/>
            <person name="Thomas B.C."/>
            <person name="Baker B.J."/>
            <person name="Piceno Y.M."/>
            <person name="Andersen G.L."/>
            <person name="Banfield J.F."/>
        </authorList>
    </citation>
    <scope>NUCLEOTIDE SEQUENCE [LARGE SCALE GENOMIC DNA]</scope>
</reference>
<accession>A0A117KV22</accession>
<sequence length="177" mass="18926">MGFHGKILEVNLSNSTVSEIEVTEEMIKKFVGGAGLGAAMLYSRLTADLDPLSPEAPLAFLTGMFTGQTPFSGRHVIVGKSPLTRLWGESTSGGFFAVTMKKAGIDGIILTGRAEKPTYLFVSDGKVEFRDAGEIWGKSTGETIEFVQNETDKKARVACIGPAGENLVKYACIINDS</sequence>
<dbReference type="GO" id="GO:0051536">
    <property type="term" value="F:iron-sulfur cluster binding"/>
    <property type="evidence" value="ECO:0007669"/>
    <property type="project" value="InterPro"/>
</dbReference>
<name>A0A117KV22_ARCFL</name>
<dbReference type="GO" id="GO:0016625">
    <property type="term" value="F:oxidoreductase activity, acting on the aldehyde or oxo group of donors, iron-sulfur protein as acceptor"/>
    <property type="evidence" value="ECO:0007669"/>
    <property type="project" value="InterPro"/>
</dbReference>
<feature type="non-terminal residue" evidence="2">
    <location>
        <position position="177"/>
    </location>
</feature>
<dbReference type="PANTHER" id="PTHR30038:SF7">
    <property type="entry name" value="TUNGSTEN-CONTAINING GLYCERALDEHYDE-3-PHOSPHATE:FERREDOXIN OXIDOREDUCTASE"/>
    <property type="match status" value="1"/>
</dbReference>
<dbReference type="Proteomes" id="UP000054015">
    <property type="component" value="Unassembled WGS sequence"/>
</dbReference>
<evidence type="ECO:0000313" key="3">
    <source>
        <dbReference type="Proteomes" id="UP000054015"/>
    </source>
</evidence>
<dbReference type="InterPro" id="IPR036503">
    <property type="entry name" value="Ald_Fedxn_OxRdtase_N_sf"/>
</dbReference>
<dbReference type="Gene3D" id="3.60.9.10">
    <property type="entry name" value="Aldehyde ferredoxin oxidoreductase, N-terminal domain"/>
    <property type="match status" value="1"/>
</dbReference>
<dbReference type="PANTHER" id="PTHR30038">
    <property type="entry name" value="ALDEHYDE FERREDOXIN OXIDOREDUCTASE"/>
    <property type="match status" value="1"/>
</dbReference>
<dbReference type="EMBL" id="LGEX01000004">
    <property type="protein sequence ID" value="KUK07523.1"/>
    <property type="molecule type" value="Genomic_DNA"/>
</dbReference>
<comment type="caution">
    <text evidence="2">The sequence shown here is derived from an EMBL/GenBank/DDBJ whole genome shotgun (WGS) entry which is preliminary data.</text>
</comment>